<accession>A0ABW5TU40</accession>
<dbReference type="Proteomes" id="UP001597546">
    <property type="component" value="Unassembled WGS sequence"/>
</dbReference>
<keyword evidence="3" id="KW-0812">Transmembrane</keyword>
<gene>
    <name evidence="4" type="ORF">ACFSSE_13865</name>
</gene>
<dbReference type="Pfam" id="PF13424">
    <property type="entry name" value="TPR_12"/>
    <property type="match status" value="2"/>
</dbReference>
<organism evidence="4 5">
    <name type="scientific">Pedobacter alpinus</name>
    <dbReference type="NCBI Taxonomy" id="1590643"/>
    <lineage>
        <taxon>Bacteria</taxon>
        <taxon>Pseudomonadati</taxon>
        <taxon>Bacteroidota</taxon>
        <taxon>Sphingobacteriia</taxon>
        <taxon>Sphingobacteriales</taxon>
        <taxon>Sphingobacteriaceae</taxon>
        <taxon>Pedobacter</taxon>
    </lineage>
</organism>
<evidence type="ECO:0000313" key="4">
    <source>
        <dbReference type="EMBL" id="MFD2732791.1"/>
    </source>
</evidence>
<dbReference type="PANTHER" id="PTHR10098:SF108">
    <property type="entry name" value="TETRATRICOPEPTIDE REPEAT PROTEIN 28"/>
    <property type="match status" value="1"/>
</dbReference>
<dbReference type="PANTHER" id="PTHR10098">
    <property type="entry name" value="RAPSYN-RELATED"/>
    <property type="match status" value="1"/>
</dbReference>
<evidence type="ECO:0000313" key="5">
    <source>
        <dbReference type="Proteomes" id="UP001597546"/>
    </source>
</evidence>
<dbReference type="PROSITE" id="PS50005">
    <property type="entry name" value="TPR"/>
    <property type="match status" value="2"/>
</dbReference>
<dbReference type="RefSeq" id="WP_379046961.1">
    <property type="nucleotide sequence ID" value="NZ_JBHSKW010000063.1"/>
</dbReference>
<proteinExistence type="predicted"/>
<keyword evidence="2" id="KW-0175">Coiled coil</keyword>
<keyword evidence="3" id="KW-1133">Transmembrane helix</keyword>
<feature type="transmembrane region" description="Helical" evidence="3">
    <location>
        <begin position="346"/>
        <end position="366"/>
    </location>
</feature>
<dbReference type="Pfam" id="PF13181">
    <property type="entry name" value="TPR_8"/>
    <property type="match status" value="1"/>
</dbReference>
<feature type="repeat" description="TPR" evidence="1">
    <location>
        <begin position="196"/>
        <end position="229"/>
    </location>
</feature>
<feature type="repeat" description="TPR" evidence="1">
    <location>
        <begin position="116"/>
        <end position="149"/>
    </location>
</feature>
<evidence type="ECO:0000256" key="3">
    <source>
        <dbReference type="SAM" id="Phobius"/>
    </source>
</evidence>
<name>A0ABW5TU40_9SPHI</name>
<dbReference type="SUPFAM" id="SSF48452">
    <property type="entry name" value="TPR-like"/>
    <property type="match status" value="1"/>
</dbReference>
<comment type="caution">
    <text evidence="4">The sequence shown here is derived from an EMBL/GenBank/DDBJ whole genome shotgun (WGS) entry which is preliminary data.</text>
</comment>
<dbReference type="EMBL" id="JBHULV010000047">
    <property type="protein sequence ID" value="MFD2732791.1"/>
    <property type="molecule type" value="Genomic_DNA"/>
</dbReference>
<dbReference type="SMART" id="SM00028">
    <property type="entry name" value="TPR"/>
    <property type="match status" value="5"/>
</dbReference>
<dbReference type="InterPro" id="IPR019734">
    <property type="entry name" value="TPR_rpt"/>
</dbReference>
<keyword evidence="1" id="KW-0802">TPR repeat</keyword>
<feature type="coiled-coil region" evidence="2">
    <location>
        <begin position="389"/>
        <end position="461"/>
    </location>
</feature>
<dbReference type="InterPro" id="IPR011990">
    <property type="entry name" value="TPR-like_helical_dom_sf"/>
</dbReference>
<reference evidence="5" key="1">
    <citation type="journal article" date="2019" name="Int. J. Syst. Evol. Microbiol.">
        <title>The Global Catalogue of Microorganisms (GCM) 10K type strain sequencing project: providing services to taxonomists for standard genome sequencing and annotation.</title>
        <authorList>
            <consortium name="The Broad Institute Genomics Platform"/>
            <consortium name="The Broad Institute Genome Sequencing Center for Infectious Disease"/>
            <person name="Wu L."/>
            <person name="Ma J."/>
        </authorList>
    </citation>
    <scope>NUCLEOTIDE SEQUENCE [LARGE SCALE GENOMIC DNA]</scope>
    <source>
        <strain evidence="5">KCTC 42456</strain>
    </source>
</reference>
<keyword evidence="3" id="KW-0472">Membrane</keyword>
<protein>
    <submittedName>
        <fullName evidence="4">Tetratricopeptide repeat protein</fullName>
    </submittedName>
</protein>
<dbReference type="SUPFAM" id="SSF46894">
    <property type="entry name" value="C-terminal effector domain of the bipartite response regulators"/>
    <property type="match status" value="1"/>
</dbReference>
<dbReference type="Gene3D" id="1.25.40.10">
    <property type="entry name" value="Tetratricopeptide repeat domain"/>
    <property type="match status" value="1"/>
</dbReference>
<sequence>MRFISFGLKANFLIRVTILLFNFSWIGSSLLLAKSNEYNRYEHTHNLIKENPNAAFLQIKRLMKEAQNNGDVYTTAVCYEQLGELFYIQGAYTQALDNYYKANNLFRKKNHLGELAENLNKIGETYYYNRQYDVALKSFQEALGIYKKLKHKAGIACSYGFIGQTYEKSNDSQQAFKFQQLALQQFNTVKDQTGIAKIYENLGSIYEDKLQLDSALKYFKLALAINESKGNKMAQIEIINNIGDVYRKNGRYKESLTYTKKAVQQALALNDHYQQASAYRDLSKAFDLMGKHDSAYHYSELGRDIFMGIFSEDNKKQLLLLQTLFEIEQKDNAIVQFENDRKANRLMGIGAGLIFILLVSLGASIISRQRLKIKNEQKLNEQNNNLYEIQKQALEADLYNKQLKEEKLNGELELKSKELTSHTLHLIQKNQLLEELKSKLNAMIKDEKRDQRKELKQLLNLISFNNNQDKNWEDFRIIFERVHEHFFDSLKKHCNNLTSSDFRLVALLKMNLSSTDIATLLGISQDSLRISRYRLRKKLNLGEGENLSTFIQSL</sequence>
<evidence type="ECO:0000256" key="1">
    <source>
        <dbReference type="PROSITE-ProRule" id="PRU00339"/>
    </source>
</evidence>
<evidence type="ECO:0000256" key="2">
    <source>
        <dbReference type="SAM" id="Coils"/>
    </source>
</evidence>
<keyword evidence="5" id="KW-1185">Reference proteome</keyword>
<dbReference type="InterPro" id="IPR016032">
    <property type="entry name" value="Sig_transdc_resp-reg_C-effctor"/>
</dbReference>